<protein>
    <submittedName>
        <fullName evidence="2">Uncharacterized protein</fullName>
    </submittedName>
</protein>
<proteinExistence type="predicted"/>
<dbReference type="SUPFAM" id="SSF53649">
    <property type="entry name" value="Alkaline phosphatase-like"/>
    <property type="match status" value="1"/>
</dbReference>
<reference evidence="2 3" key="1">
    <citation type="submission" date="2019-03" db="EMBL/GenBank/DDBJ databases">
        <title>Three New Species of Nocardioides, Nocardioides euryhalodurans sp. nov., Nocardioides seonyuensis sp. nov. and Nocardioides eburneoflavus sp. nov. Iolated from Soil.</title>
        <authorList>
            <person name="Roh S.G."/>
            <person name="Lee C."/>
            <person name="Kim M.-K."/>
            <person name="Kim S.B."/>
        </authorList>
    </citation>
    <scope>NUCLEOTIDE SEQUENCE [LARGE SCALE GENOMIC DNA]</scope>
    <source>
        <strain evidence="2 3">MMS17-SY207-3</strain>
    </source>
</reference>
<evidence type="ECO:0000256" key="1">
    <source>
        <dbReference type="SAM" id="SignalP"/>
    </source>
</evidence>
<dbReference type="KEGG" id="nsn:EXE58_02075"/>
<organism evidence="2 3">
    <name type="scientific">Nocardioides seonyuensis</name>
    <dbReference type="NCBI Taxonomy" id="2518371"/>
    <lineage>
        <taxon>Bacteria</taxon>
        <taxon>Bacillati</taxon>
        <taxon>Actinomycetota</taxon>
        <taxon>Actinomycetes</taxon>
        <taxon>Propionibacteriales</taxon>
        <taxon>Nocardioidaceae</taxon>
        <taxon>Nocardioides</taxon>
    </lineage>
</organism>
<feature type="chain" id="PRO_5038487221" evidence="1">
    <location>
        <begin position="20"/>
        <end position="359"/>
    </location>
</feature>
<dbReference type="PANTHER" id="PTHR10151:SF120">
    <property type="entry name" value="BIS(5'-ADENOSYL)-TRIPHOSPHATASE"/>
    <property type="match status" value="1"/>
</dbReference>
<keyword evidence="3" id="KW-1185">Reference proteome</keyword>
<evidence type="ECO:0000313" key="3">
    <source>
        <dbReference type="Proteomes" id="UP000294853"/>
    </source>
</evidence>
<name>A0A4V1BLX3_9ACTN</name>
<dbReference type="InterPro" id="IPR017850">
    <property type="entry name" value="Alkaline_phosphatase_core_sf"/>
</dbReference>
<sequence length="359" mass="38321">MLSRTRVALTALTALAAVAAPGSTLLAPTAAEVSTTGGAPAERVERDSADDVVTSVLAISVDGLNPTALGRLGREGTPHLHAFMDAGAYTLNARTERELTITLPNHTGMVTGRRVEQATGGHGVTWNDDRRRPRTVQAAARRPVDSVFDVVHDAGGSTALFANKTKFSLWERSWGDSIDRTKISLDARRLVRATMRDLEGSERALRFLHIGLPDAAGHAKGFMSRPYMRAVRQVDVLVGELIDTVMSDPTLAGSVAVILTADHGGLGKSHSAKARLVNYRVPFMVRGPGVAPGADLYDLNPDYADPGTRRTSYDDDLQPVRNGALANLALDFLDLPAIPGSEHNAALDLDVNEVSAQRP</sequence>
<dbReference type="AlphaFoldDB" id="A0A4V1BLX3"/>
<dbReference type="Gene3D" id="3.40.720.10">
    <property type="entry name" value="Alkaline Phosphatase, subunit A"/>
    <property type="match status" value="1"/>
</dbReference>
<accession>A0A4V1BLX3</accession>
<dbReference type="EMBL" id="CP038436">
    <property type="protein sequence ID" value="QBX54372.1"/>
    <property type="molecule type" value="Genomic_DNA"/>
</dbReference>
<evidence type="ECO:0000313" key="2">
    <source>
        <dbReference type="EMBL" id="QBX54372.1"/>
    </source>
</evidence>
<dbReference type="OrthoDB" id="279982at2"/>
<gene>
    <name evidence="2" type="ORF">EXE58_02075</name>
</gene>
<keyword evidence="1" id="KW-0732">Signal</keyword>
<feature type="signal peptide" evidence="1">
    <location>
        <begin position="1"/>
        <end position="19"/>
    </location>
</feature>
<dbReference type="PANTHER" id="PTHR10151">
    <property type="entry name" value="ECTONUCLEOTIDE PYROPHOSPHATASE/PHOSPHODIESTERASE"/>
    <property type="match status" value="1"/>
</dbReference>
<dbReference type="GO" id="GO:0016787">
    <property type="term" value="F:hydrolase activity"/>
    <property type="evidence" value="ECO:0007669"/>
    <property type="project" value="UniProtKB-ARBA"/>
</dbReference>
<dbReference type="InterPro" id="IPR002591">
    <property type="entry name" value="Phosphodiest/P_Trfase"/>
</dbReference>
<dbReference type="RefSeq" id="WP_135266345.1">
    <property type="nucleotide sequence ID" value="NZ_CP038436.1"/>
</dbReference>
<dbReference type="Proteomes" id="UP000294853">
    <property type="component" value="Chromosome"/>
</dbReference>
<dbReference type="Pfam" id="PF01663">
    <property type="entry name" value="Phosphodiest"/>
    <property type="match status" value="1"/>
</dbReference>